<dbReference type="EMBL" id="QEKW01000010">
    <property type="protein sequence ID" value="PVZ07987.1"/>
    <property type="molecule type" value="Genomic_DNA"/>
</dbReference>
<organism evidence="3 4">
    <name type="scientific">Actinomycetospora cinnamomea</name>
    <dbReference type="NCBI Taxonomy" id="663609"/>
    <lineage>
        <taxon>Bacteria</taxon>
        <taxon>Bacillati</taxon>
        <taxon>Actinomycetota</taxon>
        <taxon>Actinomycetes</taxon>
        <taxon>Pseudonocardiales</taxon>
        <taxon>Pseudonocardiaceae</taxon>
        <taxon>Actinomycetospora</taxon>
    </lineage>
</organism>
<keyword evidence="2" id="KW-0732">Signal</keyword>
<dbReference type="OrthoDB" id="8771597at2"/>
<comment type="caution">
    <text evidence="3">The sequence shown here is derived from an EMBL/GenBank/DDBJ whole genome shotgun (WGS) entry which is preliminary data.</text>
</comment>
<feature type="chain" id="PRO_5039332002" evidence="2">
    <location>
        <begin position="26"/>
        <end position="343"/>
    </location>
</feature>
<feature type="region of interest" description="Disordered" evidence="1">
    <location>
        <begin position="305"/>
        <end position="343"/>
    </location>
</feature>
<evidence type="ECO:0000313" key="4">
    <source>
        <dbReference type="Proteomes" id="UP000245639"/>
    </source>
</evidence>
<sequence length="343" mass="36570">MPRRRPATSRTPRWVAGLVVLLVTAAGCSSDGASGGGTRDVYAWPFSWDSVWNLPLSTEAQYRPFDTRAEDLELDWNNITVDPRAPVRTLRGDDEGVPVHVDPGLSADGEWNNCSALLVESPDRKTVIQGQPMELEPGGDPSWEYGWSPLSLTGPGTEGCHGGSGLSGLGGTIRRGELTAPGPIRHALKLGLNCTESCSREGDGYRWPAVKADRGYEDKYGGSDPDVHMGTLFAVAPDTDLSWITQPDVRKVAEALRDYGGYVVDETANDKNFVVVERGAEPEMPNIHSGEMRRLFASLSIVTNSARETPGGGPLDGPRRVACAPPFADGTGGAPPTCGPSDA</sequence>
<name>A0A2U1F709_9PSEU</name>
<dbReference type="PROSITE" id="PS51257">
    <property type="entry name" value="PROKAR_LIPOPROTEIN"/>
    <property type="match status" value="1"/>
</dbReference>
<evidence type="ECO:0000313" key="3">
    <source>
        <dbReference type="EMBL" id="PVZ07987.1"/>
    </source>
</evidence>
<feature type="signal peptide" evidence="2">
    <location>
        <begin position="1"/>
        <end position="25"/>
    </location>
</feature>
<dbReference type="RefSeq" id="WP_133251967.1">
    <property type="nucleotide sequence ID" value="NZ_QEKW01000010.1"/>
</dbReference>
<proteinExistence type="predicted"/>
<dbReference type="AlphaFoldDB" id="A0A2U1F709"/>
<protein>
    <submittedName>
        <fullName evidence="3">Uncharacterized protein</fullName>
    </submittedName>
</protein>
<dbReference type="Proteomes" id="UP000245639">
    <property type="component" value="Unassembled WGS sequence"/>
</dbReference>
<evidence type="ECO:0000256" key="1">
    <source>
        <dbReference type="SAM" id="MobiDB-lite"/>
    </source>
</evidence>
<accession>A0A2U1F709</accession>
<keyword evidence="4" id="KW-1185">Reference proteome</keyword>
<evidence type="ECO:0000256" key="2">
    <source>
        <dbReference type="SAM" id="SignalP"/>
    </source>
</evidence>
<reference evidence="3 4" key="1">
    <citation type="submission" date="2018-04" db="EMBL/GenBank/DDBJ databases">
        <title>Genomic Encyclopedia of Type Strains, Phase IV (KMG-IV): sequencing the most valuable type-strain genomes for metagenomic binning, comparative biology and taxonomic classification.</title>
        <authorList>
            <person name="Goeker M."/>
        </authorList>
    </citation>
    <scope>NUCLEOTIDE SEQUENCE [LARGE SCALE GENOMIC DNA]</scope>
    <source>
        <strain evidence="3 4">DSM 45771</strain>
    </source>
</reference>
<gene>
    <name evidence="3" type="ORF">C8D89_110141</name>
</gene>